<accession>A0A1G6HUK2</accession>
<reference evidence="2" key="1">
    <citation type="submission" date="2016-10" db="EMBL/GenBank/DDBJ databases">
        <authorList>
            <person name="Varghese N."/>
            <person name="Submissions S."/>
        </authorList>
    </citation>
    <scope>NUCLEOTIDE SEQUENCE [LARGE SCALE GENOMIC DNA]</scope>
    <source>
        <strain evidence="2">DSM 11005</strain>
    </source>
</reference>
<keyword evidence="2" id="KW-1185">Reference proteome</keyword>
<organism evidence="1 2">
    <name type="scientific">Succiniclasticum ruminis</name>
    <dbReference type="NCBI Taxonomy" id="40841"/>
    <lineage>
        <taxon>Bacteria</taxon>
        <taxon>Bacillati</taxon>
        <taxon>Bacillota</taxon>
        <taxon>Negativicutes</taxon>
        <taxon>Acidaminococcales</taxon>
        <taxon>Acidaminococcaceae</taxon>
        <taxon>Succiniclasticum</taxon>
    </lineage>
</organism>
<evidence type="ECO:0000313" key="1">
    <source>
        <dbReference type="EMBL" id="SDB97818.1"/>
    </source>
</evidence>
<dbReference type="Proteomes" id="UP000198943">
    <property type="component" value="Unassembled WGS sequence"/>
</dbReference>
<dbReference type="EMBL" id="FMYW01000001">
    <property type="protein sequence ID" value="SDB97818.1"/>
    <property type="molecule type" value="Genomic_DNA"/>
</dbReference>
<evidence type="ECO:0000313" key="2">
    <source>
        <dbReference type="Proteomes" id="UP000198943"/>
    </source>
</evidence>
<gene>
    <name evidence="1" type="ORF">SAMN04487864_101254</name>
</gene>
<sequence length="44" mass="5329">MDTNQFTFLIYRVVEGNFTPFKSYDARVTTFNYALAFYSKKRYN</sequence>
<protein>
    <submittedName>
        <fullName evidence="1">Uncharacterized protein</fullName>
    </submittedName>
</protein>
<dbReference type="AlphaFoldDB" id="A0A1G6HUK2"/>
<name>A0A1G6HUK2_9FIRM</name>
<proteinExistence type="predicted"/>